<evidence type="ECO:0000256" key="2">
    <source>
        <dbReference type="SAM" id="MobiDB-lite"/>
    </source>
</evidence>
<dbReference type="Proteomes" id="UP000765509">
    <property type="component" value="Unassembled WGS sequence"/>
</dbReference>
<evidence type="ECO:0000313" key="4">
    <source>
        <dbReference type="EMBL" id="MBW0505340.1"/>
    </source>
</evidence>
<dbReference type="Pfam" id="PF00665">
    <property type="entry name" value="rve"/>
    <property type="match status" value="1"/>
</dbReference>
<dbReference type="GO" id="GO:0015074">
    <property type="term" value="P:DNA integration"/>
    <property type="evidence" value="ECO:0007669"/>
    <property type="project" value="InterPro"/>
</dbReference>
<evidence type="ECO:0000259" key="3">
    <source>
        <dbReference type="PROSITE" id="PS50994"/>
    </source>
</evidence>
<dbReference type="EMBL" id="AVOT02018444">
    <property type="protein sequence ID" value="MBW0505340.1"/>
    <property type="molecule type" value="Genomic_DNA"/>
</dbReference>
<dbReference type="PROSITE" id="PS50994">
    <property type="entry name" value="INTEGRASE"/>
    <property type="match status" value="1"/>
</dbReference>
<dbReference type="GO" id="GO:0005634">
    <property type="term" value="C:nucleus"/>
    <property type="evidence" value="ECO:0007669"/>
    <property type="project" value="UniProtKB-ARBA"/>
</dbReference>
<dbReference type="InterPro" id="IPR012337">
    <property type="entry name" value="RNaseH-like_sf"/>
</dbReference>
<dbReference type="InterPro" id="IPR001584">
    <property type="entry name" value="Integrase_cat-core"/>
</dbReference>
<reference evidence="4" key="1">
    <citation type="submission" date="2021-03" db="EMBL/GenBank/DDBJ databases">
        <title>Draft genome sequence of rust myrtle Austropuccinia psidii MF-1, a brazilian biotype.</title>
        <authorList>
            <person name="Quecine M.C."/>
            <person name="Pachon D.M.R."/>
            <person name="Bonatelli M.L."/>
            <person name="Correr F.H."/>
            <person name="Franceschini L.M."/>
            <person name="Leite T.F."/>
            <person name="Margarido G.R.A."/>
            <person name="Almeida C.A."/>
            <person name="Ferrarezi J.A."/>
            <person name="Labate C.A."/>
        </authorList>
    </citation>
    <scope>NUCLEOTIDE SEQUENCE</scope>
    <source>
        <strain evidence="4">MF-1</strain>
    </source>
</reference>
<organism evidence="4 5">
    <name type="scientific">Austropuccinia psidii MF-1</name>
    <dbReference type="NCBI Taxonomy" id="1389203"/>
    <lineage>
        <taxon>Eukaryota</taxon>
        <taxon>Fungi</taxon>
        <taxon>Dikarya</taxon>
        <taxon>Basidiomycota</taxon>
        <taxon>Pucciniomycotina</taxon>
        <taxon>Pucciniomycetes</taxon>
        <taxon>Pucciniales</taxon>
        <taxon>Sphaerophragmiaceae</taxon>
        <taxon>Austropuccinia</taxon>
    </lineage>
</organism>
<dbReference type="Pfam" id="PF07727">
    <property type="entry name" value="RVT_2"/>
    <property type="match status" value="1"/>
</dbReference>
<dbReference type="Gene3D" id="3.30.420.10">
    <property type="entry name" value="Ribonuclease H-like superfamily/Ribonuclease H"/>
    <property type="match status" value="1"/>
</dbReference>
<dbReference type="GO" id="GO:0003723">
    <property type="term" value="F:RNA binding"/>
    <property type="evidence" value="ECO:0007669"/>
    <property type="project" value="UniProtKB-KW"/>
</dbReference>
<dbReference type="InterPro" id="IPR013103">
    <property type="entry name" value="RVT_2"/>
</dbReference>
<keyword evidence="5" id="KW-1185">Reference proteome</keyword>
<protein>
    <recommendedName>
        <fullName evidence="3">Integrase catalytic domain-containing protein</fullName>
    </recommendedName>
</protein>
<evidence type="ECO:0000313" key="5">
    <source>
        <dbReference type="Proteomes" id="UP000765509"/>
    </source>
</evidence>
<dbReference type="OrthoDB" id="3243429at2759"/>
<dbReference type="PANTHER" id="PTHR11439:SF483">
    <property type="entry name" value="PEPTIDE SYNTHASE GLIP-LIKE, PUTATIVE (AFU_ORTHOLOGUE AFUA_3G12920)-RELATED"/>
    <property type="match status" value="1"/>
</dbReference>
<feature type="region of interest" description="Disordered" evidence="2">
    <location>
        <begin position="202"/>
        <end position="265"/>
    </location>
</feature>
<dbReference type="SUPFAM" id="SSF53098">
    <property type="entry name" value="Ribonuclease H-like"/>
    <property type="match status" value="1"/>
</dbReference>
<dbReference type="PANTHER" id="PTHR11439">
    <property type="entry name" value="GAG-POL-RELATED RETROTRANSPOSON"/>
    <property type="match status" value="1"/>
</dbReference>
<keyword evidence="1" id="KW-0694">RNA-binding</keyword>
<feature type="domain" description="Integrase catalytic" evidence="3">
    <location>
        <begin position="496"/>
        <end position="661"/>
    </location>
</feature>
<dbReference type="CDD" id="cd09272">
    <property type="entry name" value="RNase_HI_RT_Ty1"/>
    <property type="match status" value="1"/>
</dbReference>
<evidence type="ECO:0000256" key="1">
    <source>
        <dbReference type="ARBA" id="ARBA00022884"/>
    </source>
</evidence>
<dbReference type="InterPro" id="IPR036397">
    <property type="entry name" value="RNaseH_sf"/>
</dbReference>
<comment type="caution">
    <text evidence="4">The sequence shown here is derived from an EMBL/GenBank/DDBJ whole genome shotgun (WGS) entry which is preliminary data.</text>
</comment>
<sequence>MPEIPIAIKDSSSDEEVIKAKMTKLTRTNWVQWSCQFENYLISKGMDDLLDPPTEDVKKTSKFKKRNGGALTLLWSSVSTEFEGVLLNNKSSFYNCWVRLGNCCGKNSVVVICRMLHKLVNLRYEPGTSLEKHIDEFHKIHASYLSISVGCSISMNLSPSMAAAFFLQSLDNDKELCSLCQTLYDLKPFELSTITDRVSIEHTRRESSHDQVLLVDNNKQTESSKNKEKNRSEGGRKKTGFKDKKKGKNNNQGTAKKPNQEQDTNKRIERIEQLLEKLQYSTHSTSVNAASEPKELIRPSGSDSDAFIFEDVNAMIGKKHQKLIYLDSGAGRTVVNDLSLLENPTPINKYINTFSNPVRVTHLGTLLFKGIKLYQVYYVCNGPVNLLSVSQLCDHGMKLISKNNLFLIKYNDRIVDTFHRQGNLFASRLSSNSNSIYAFPTGCLDWHLILGHPSDLYVEALLKEKKINGRFTHSSDCPVCHQAKIRNRPHSQVLPRADAPFFKIHMDTLQINPPTRKGHKYVLVLIDDFSRFNRIYLLSEKSQAIEHIKSYLMEIKNKLNITPAYLHTDRGGEFSSQSFITFLISQGISLERGPPESPQTNGVTERFNQKLLSKIRCLLGQSNIPVGYWDEAAAHASLLLNLLPHKYLKMIPPVSVLKEKAFLIEPEIDLRKLIPFGMKVTVRIVNNSSKIEPQGEILRALTFEKYSDGLRLLNLEKGKIRVSRDYSLSGHNPTLTMNQPPSVLPSASTVRIKLQIPSVPPSEPPAQTVDLQSLIQPSVTQNNSRQSRTSAILEPSKNYDYVPYYKEAPRNISSLIDKDNIITGKRNSQYRDNVLLADTVPYSKALINPIEAPQWKEAMDSEYQSLTSHNTGELVPYPTKPAKVIGGMWQLSRKRNEHGEVYRHKARWVVLGNHQEHMLHYYDTWASVGRNETFKVMLSLVVNFNYIPYQFDIETAFLHGEMDALVYVKQLKGYEVKGKENWVWRLCKSLYGTKQAPRMWKEKLTATLNKLGLASAQSDESLCLNRDKTLLLHVHVDDGFVISKSENDIIVFLNELNNTLKLKYKKRPTQHLGYNLIWCQNELKINQTDLIVKLLRQFEMEDCKSVKTPCNGNFLNEIGRGSTDDAIEVTHFQQAIGSLNYLAHHTRPDVLFTVNQLSKYSTKPNQSHWNALKHLLRYVKGTKDKCLVYKQQSNKGALTGWADADYANDYEDRKSITGYVILAFSNPIFWLSKKPSIVAQSTTEAEYVAMNICSKQLRWLTFVFNDLGHVPSQPILFNDNSGAVTISKQASLNANTKHIEVRYQYVRDCVIKKLIKVVQVSTNDMIADVLTKPLGVVKLQEVYKQLHLEDPGGVLKVEENHLG</sequence>
<feature type="compositionally biased region" description="Basic and acidic residues" evidence="2">
    <location>
        <begin position="222"/>
        <end position="242"/>
    </location>
</feature>
<name>A0A9Q3DQN1_9BASI</name>
<gene>
    <name evidence="4" type="ORF">O181_045055</name>
</gene>
<proteinExistence type="predicted"/>
<accession>A0A9Q3DQN1</accession>